<dbReference type="SUPFAM" id="SSF47240">
    <property type="entry name" value="Ferritin-like"/>
    <property type="match status" value="1"/>
</dbReference>
<proteinExistence type="predicted"/>
<reference evidence="2" key="1">
    <citation type="submission" date="2012-06" db="EMBL/GenBank/DDBJ databases">
        <title>Genome analysis of multiple Granulibacter bethesdensis isolates demonstrates substantial genome diversity.</title>
        <authorList>
            <person name="Greenberg D.E."/>
            <person name="Porcella S.F."/>
            <person name="Zarember K."/>
            <person name="Zelazny A.M."/>
            <person name="Bruno D."/>
            <person name="Martens C."/>
            <person name="Barbian K.D."/>
            <person name="Jaske E."/>
            <person name="Holland S.M."/>
        </authorList>
    </citation>
    <scope>NUCLEOTIDE SEQUENCE [LARGE SCALE GENOMIC DNA]</scope>
    <source>
        <strain evidence="2">CGDNIH3</strain>
    </source>
</reference>
<dbReference type="InterPro" id="IPR009078">
    <property type="entry name" value="Ferritin-like_SF"/>
</dbReference>
<gene>
    <name evidence="1" type="ORF">GbCGDNIH3_0091</name>
</gene>
<dbReference type="InterPro" id="IPR010287">
    <property type="entry name" value="DUF892_YciF-like"/>
</dbReference>
<dbReference type="AlphaFoldDB" id="A0AAN0RBJ7"/>
<dbReference type="EMBL" id="CP003181">
    <property type="protein sequence ID" value="AHJ61830.1"/>
    <property type="molecule type" value="Genomic_DNA"/>
</dbReference>
<dbReference type="Pfam" id="PF05974">
    <property type="entry name" value="DUF892"/>
    <property type="match status" value="1"/>
</dbReference>
<name>A0AAN0RBJ7_9PROT</name>
<dbReference type="Gene3D" id="1.20.1260.10">
    <property type="match status" value="1"/>
</dbReference>
<dbReference type="Proteomes" id="UP000019438">
    <property type="component" value="Chromosome"/>
</dbReference>
<evidence type="ECO:0000313" key="1">
    <source>
        <dbReference type="EMBL" id="AHJ61830.1"/>
    </source>
</evidence>
<organism evidence="1 2">
    <name type="scientific">Granulibacter bethesdensis</name>
    <dbReference type="NCBI Taxonomy" id="364410"/>
    <lineage>
        <taxon>Bacteria</taxon>
        <taxon>Pseudomonadati</taxon>
        <taxon>Pseudomonadota</taxon>
        <taxon>Alphaproteobacteria</taxon>
        <taxon>Acetobacterales</taxon>
        <taxon>Acetobacteraceae</taxon>
        <taxon>Granulibacter</taxon>
    </lineage>
</organism>
<sequence length="171" mass="19519">MPTSEKARDVFILGLRNQHAVENQAVELLQRQIGRLENYPELSQRMVEHVDESQRQAERIEQLLIRYDSTYSMIKDAAMSLMANMAALGHAFAGDEILKNSFANLAFENYEIASYHALITLSELCEDPQATSSLNQSLEEEQSMALFIERHIDPTTRLYIARLEQDQTAGR</sequence>
<accession>A0AAN0RBJ7</accession>
<evidence type="ECO:0008006" key="3">
    <source>
        <dbReference type="Google" id="ProtNLM"/>
    </source>
</evidence>
<protein>
    <recommendedName>
        <fullName evidence="3">Protein yciE</fullName>
    </recommendedName>
</protein>
<evidence type="ECO:0000313" key="2">
    <source>
        <dbReference type="Proteomes" id="UP000019438"/>
    </source>
</evidence>
<dbReference type="RefSeq" id="WP_025285674.1">
    <property type="nucleotide sequence ID" value="NZ_CP003181.2"/>
</dbReference>
<dbReference type="KEGG" id="gbc:GbCGDNIH3_0091"/>
<dbReference type="InterPro" id="IPR012347">
    <property type="entry name" value="Ferritin-like"/>
</dbReference>